<feature type="transmembrane region" description="Helical" evidence="7">
    <location>
        <begin position="184"/>
        <end position="206"/>
    </location>
</feature>
<dbReference type="RefSeq" id="WP_147112260.1">
    <property type="nucleotide sequence ID" value="NZ_BJVJ01000060.1"/>
</dbReference>
<evidence type="ECO:0000256" key="3">
    <source>
        <dbReference type="ARBA" id="ARBA00022692"/>
    </source>
</evidence>
<dbReference type="PANTHER" id="PTHR32196:SF72">
    <property type="entry name" value="RIBOSE IMPORT PERMEASE PROTEIN RBSC"/>
    <property type="match status" value="1"/>
</dbReference>
<evidence type="ECO:0000256" key="7">
    <source>
        <dbReference type="SAM" id="Phobius"/>
    </source>
</evidence>
<evidence type="ECO:0000256" key="2">
    <source>
        <dbReference type="ARBA" id="ARBA00022475"/>
    </source>
</evidence>
<accession>A0A511DN13</accession>
<protein>
    <submittedName>
        <fullName evidence="8">Sugar ABC transporter permease</fullName>
    </submittedName>
</protein>
<feature type="transmembrane region" description="Helical" evidence="7">
    <location>
        <begin position="292"/>
        <end position="311"/>
    </location>
</feature>
<keyword evidence="4 7" id="KW-1133">Transmembrane helix</keyword>
<dbReference type="GO" id="GO:0022857">
    <property type="term" value="F:transmembrane transporter activity"/>
    <property type="evidence" value="ECO:0007669"/>
    <property type="project" value="InterPro"/>
</dbReference>
<evidence type="ECO:0000256" key="6">
    <source>
        <dbReference type="SAM" id="MobiDB-lite"/>
    </source>
</evidence>
<feature type="transmembrane region" description="Helical" evidence="7">
    <location>
        <begin position="116"/>
        <end position="139"/>
    </location>
</feature>
<keyword evidence="9" id="KW-1185">Reference proteome</keyword>
<dbReference type="Proteomes" id="UP000321685">
    <property type="component" value="Unassembled WGS sequence"/>
</dbReference>
<dbReference type="EMBL" id="BJVJ01000060">
    <property type="protein sequence ID" value="GEL25653.1"/>
    <property type="molecule type" value="Genomic_DNA"/>
</dbReference>
<dbReference type="Pfam" id="PF02653">
    <property type="entry name" value="BPD_transp_2"/>
    <property type="match status" value="1"/>
</dbReference>
<sequence length="349" mass="35957">MTTPGSQVRERPNPVDGGNRPSRARPRPSLLDLGERFGLVVILVLEIVFFVVMEPETFGTVANVRIVTTSISVLAVLAMGLMLPLLGGRFDVSTGAILCVSSVATASAMSRYGLPLGAAIVVGLVLGCAIGAVNGLVVAYLGVNSIIATIGTGTVLIGLVQAYTEGLPIQNGLSPWLVELGNQNLLGVPTLFLIAVVVCFASWYLITQTPWGRFLTATGSNLNAARLNGIPARRIVFQSFVVSGLLAGIGGIMQIAAQGSGDPSIGGIPFILPALAAVFLGATTLRPGRYNVGGTVLALIFIATTISGLILVGLKPWVTDVFNGAAVVVAIAISAQVRRRRTGSMGVGG</sequence>
<evidence type="ECO:0000256" key="5">
    <source>
        <dbReference type="ARBA" id="ARBA00023136"/>
    </source>
</evidence>
<feature type="transmembrane region" description="Helical" evidence="7">
    <location>
        <begin position="146"/>
        <end position="164"/>
    </location>
</feature>
<proteinExistence type="predicted"/>
<dbReference type="CDD" id="cd06579">
    <property type="entry name" value="TM_PBP1_transp_AraH_like"/>
    <property type="match status" value="1"/>
</dbReference>
<dbReference type="GO" id="GO:0005886">
    <property type="term" value="C:plasma membrane"/>
    <property type="evidence" value="ECO:0007669"/>
    <property type="project" value="UniProtKB-SubCell"/>
</dbReference>
<feature type="transmembrane region" description="Helical" evidence="7">
    <location>
        <begin position="317"/>
        <end position="335"/>
    </location>
</feature>
<feature type="transmembrane region" description="Helical" evidence="7">
    <location>
        <begin position="235"/>
        <end position="257"/>
    </location>
</feature>
<dbReference type="AlphaFoldDB" id="A0A511DN13"/>
<evidence type="ECO:0000313" key="8">
    <source>
        <dbReference type="EMBL" id="GEL25653.1"/>
    </source>
</evidence>
<comment type="caution">
    <text evidence="8">The sequence shown here is derived from an EMBL/GenBank/DDBJ whole genome shotgun (WGS) entry which is preliminary data.</text>
</comment>
<dbReference type="InterPro" id="IPR001851">
    <property type="entry name" value="ABC_transp_permease"/>
</dbReference>
<dbReference type="OrthoDB" id="3468954at2"/>
<feature type="transmembrane region" description="Helical" evidence="7">
    <location>
        <begin position="64"/>
        <end position="85"/>
    </location>
</feature>
<evidence type="ECO:0000313" key="9">
    <source>
        <dbReference type="Proteomes" id="UP000321685"/>
    </source>
</evidence>
<name>A0A511DN13_9PSEU</name>
<evidence type="ECO:0000256" key="4">
    <source>
        <dbReference type="ARBA" id="ARBA00022989"/>
    </source>
</evidence>
<gene>
    <name evidence="8" type="ORF">PSU4_46070</name>
</gene>
<keyword evidence="2" id="KW-1003">Cell membrane</keyword>
<keyword evidence="3 7" id="KW-0812">Transmembrane</keyword>
<reference evidence="8 9" key="1">
    <citation type="submission" date="2019-07" db="EMBL/GenBank/DDBJ databases">
        <title>Whole genome shotgun sequence of Pseudonocardia sulfidoxydans NBRC 16205.</title>
        <authorList>
            <person name="Hosoyama A."/>
            <person name="Uohara A."/>
            <person name="Ohji S."/>
            <person name="Ichikawa N."/>
        </authorList>
    </citation>
    <scope>NUCLEOTIDE SEQUENCE [LARGE SCALE GENOMIC DNA]</scope>
    <source>
        <strain evidence="8 9">NBRC 16205</strain>
    </source>
</reference>
<dbReference type="PANTHER" id="PTHR32196">
    <property type="entry name" value="ABC TRANSPORTER PERMEASE PROTEIN YPHD-RELATED-RELATED"/>
    <property type="match status" value="1"/>
</dbReference>
<organism evidence="8 9">
    <name type="scientific">Pseudonocardia sulfidoxydans NBRC 16205</name>
    <dbReference type="NCBI Taxonomy" id="1223511"/>
    <lineage>
        <taxon>Bacteria</taxon>
        <taxon>Bacillati</taxon>
        <taxon>Actinomycetota</taxon>
        <taxon>Actinomycetes</taxon>
        <taxon>Pseudonocardiales</taxon>
        <taxon>Pseudonocardiaceae</taxon>
        <taxon>Pseudonocardia</taxon>
    </lineage>
</organism>
<feature type="region of interest" description="Disordered" evidence="6">
    <location>
        <begin position="1"/>
        <end position="27"/>
    </location>
</feature>
<feature type="transmembrane region" description="Helical" evidence="7">
    <location>
        <begin position="263"/>
        <end position="285"/>
    </location>
</feature>
<evidence type="ECO:0000256" key="1">
    <source>
        <dbReference type="ARBA" id="ARBA00004651"/>
    </source>
</evidence>
<comment type="subcellular location">
    <subcellularLocation>
        <location evidence="1">Cell membrane</location>
        <topology evidence="1">Multi-pass membrane protein</topology>
    </subcellularLocation>
</comment>
<feature type="transmembrane region" description="Helical" evidence="7">
    <location>
        <begin position="33"/>
        <end position="52"/>
    </location>
</feature>
<keyword evidence="5 7" id="KW-0472">Membrane</keyword>